<proteinExistence type="predicted"/>
<evidence type="ECO:0000313" key="2">
    <source>
        <dbReference type="EMBL" id="CAI5716328.1"/>
    </source>
</evidence>
<accession>A0AAV0TAB4</accession>
<dbReference type="PANTHER" id="PTHR12398">
    <property type="entry name" value="PROTEIN PHOSPHATASE INHIBITOR"/>
    <property type="match status" value="1"/>
</dbReference>
<dbReference type="Proteomes" id="UP001162031">
    <property type="component" value="Unassembled WGS sequence"/>
</dbReference>
<dbReference type="AlphaFoldDB" id="A0AAV0TAB4"/>
<protein>
    <recommendedName>
        <fullName evidence="4">Protein phosphatase inhibitor 2</fullName>
    </recommendedName>
</protein>
<dbReference type="Pfam" id="PF04979">
    <property type="entry name" value="IPP-2"/>
    <property type="match status" value="1"/>
</dbReference>
<sequence length="172" mass="19754">MEEKKKPNAALQHTAFVSGQRHSQGDAHVTWDEETIALHDMDRGTRMKIEEPNTPYHYYAESDQVGAVSPARSFSGQPSMQWDELQAKLRDVENTTSQEWAESDEERSSLTSEGLSFGARDSEGKKIHKDPSFADKRKNHYNEFERVRNWKMQHALNGDDEDGEEEEEKRAA</sequence>
<evidence type="ECO:0008006" key="4">
    <source>
        <dbReference type="Google" id="ProtNLM"/>
    </source>
</evidence>
<comment type="caution">
    <text evidence="2">The sequence shown here is derived from an EMBL/GenBank/DDBJ whole genome shotgun (WGS) entry which is preliminary data.</text>
</comment>
<name>A0AAV0TAB4_HYABA</name>
<dbReference type="InterPro" id="IPR007062">
    <property type="entry name" value="PPI-2"/>
</dbReference>
<feature type="region of interest" description="Disordered" evidence="1">
    <location>
        <begin position="92"/>
        <end position="137"/>
    </location>
</feature>
<gene>
    <name evidence="2" type="ORF">HBR001_LOCUS1606</name>
</gene>
<dbReference type="EMBL" id="CANTFL010000155">
    <property type="protein sequence ID" value="CAI5716328.1"/>
    <property type="molecule type" value="Genomic_DNA"/>
</dbReference>
<dbReference type="GO" id="GO:0009966">
    <property type="term" value="P:regulation of signal transduction"/>
    <property type="evidence" value="ECO:0007669"/>
    <property type="project" value="InterPro"/>
</dbReference>
<feature type="compositionally biased region" description="Acidic residues" evidence="1">
    <location>
        <begin position="158"/>
        <end position="172"/>
    </location>
</feature>
<keyword evidence="3" id="KW-1185">Reference proteome</keyword>
<feature type="region of interest" description="Disordered" evidence="1">
    <location>
        <begin position="150"/>
        <end position="172"/>
    </location>
</feature>
<reference evidence="2" key="1">
    <citation type="submission" date="2022-12" db="EMBL/GenBank/DDBJ databases">
        <authorList>
            <person name="Webb A."/>
        </authorList>
    </citation>
    <scope>NUCLEOTIDE SEQUENCE</scope>
    <source>
        <strain evidence="2">Hp1</strain>
    </source>
</reference>
<organism evidence="2 3">
    <name type="scientific">Hyaloperonospora brassicae</name>
    <name type="common">Brassica downy mildew</name>
    <name type="synonym">Peronospora brassicae</name>
    <dbReference type="NCBI Taxonomy" id="162125"/>
    <lineage>
        <taxon>Eukaryota</taxon>
        <taxon>Sar</taxon>
        <taxon>Stramenopiles</taxon>
        <taxon>Oomycota</taxon>
        <taxon>Peronosporomycetes</taxon>
        <taxon>Peronosporales</taxon>
        <taxon>Peronosporaceae</taxon>
        <taxon>Hyaloperonospora</taxon>
    </lineage>
</organism>
<dbReference type="PANTHER" id="PTHR12398:SF20">
    <property type="entry name" value="PROTEIN PHOSPHATASE 1 REGULATORY INHIBITOR SUBUNIT 2"/>
    <property type="match status" value="1"/>
</dbReference>
<feature type="compositionally biased region" description="Basic and acidic residues" evidence="1">
    <location>
        <begin position="120"/>
        <end position="137"/>
    </location>
</feature>
<evidence type="ECO:0000313" key="3">
    <source>
        <dbReference type="Proteomes" id="UP001162031"/>
    </source>
</evidence>
<dbReference type="GO" id="GO:0004864">
    <property type="term" value="F:protein phosphatase inhibitor activity"/>
    <property type="evidence" value="ECO:0007669"/>
    <property type="project" value="InterPro"/>
</dbReference>
<feature type="region of interest" description="Disordered" evidence="1">
    <location>
        <begin position="1"/>
        <end position="28"/>
    </location>
</feature>
<evidence type="ECO:0000256" key="1">
    <source>
        <dbReference type="SAM" id="MobiDB-lite"/>
    </source>
</evidence>